<accession>A0AAD7ITW3</accession>
<name>A0AAD7ITW3_9AGAR</name>
<protein>
    <submittedName>
        <fullName evidence="1">Uncharacterized protein</fullName>
    </submittedName>
</protein>
<organism evidence="1 2">
    <name type="scientific">Mycena metata</name>
    <dbReference type="NCBI Taxonomy" id="1033252"/>
    <lineage>
        <taxon>Eukaryota</taxon>
        <taxon>Fungi</taxon>
        <taxon>Dikarya</taxon>
        <taxon>Basidiomycota</taxon>
        <taxon>Agaricomycotina</taxon>
        <taxon>Agaricomycetes</taxon>
        <taxon>Agaricomycetidae</taxon>
        <taxon>Agaricales</taxon>
        <taxon>Marasmiineae</taxon>
        <taxon>Mycenaceae</taxon>
        <taxon>Mycena</taxon>
    </lineage>
</organism>
<sequence length="150" mass="16976">MCTEFPSHEVLKDLSGGLSGGLRIVRHDSYTSYPLDALATRHRQPGHAPWTRAECGVDKEENPRFAKSYVVAQAEVPVSDQMVAKSLAFYGFLNYMIGVVRASTCTSAFLVLELCLYYSSHARASCGKWWPPYVDRAIHGHKHRTRYRLR</sequence>
<proteinExistence type="predicted"/>
<dbReference type="AlphaFoldDB" id="A0AAD7ITW3"/>
<gene>
    <name evidence="1" type="ORF">B0H16DRAFT_859332</name>
</gene>
<keyword evidence="2" id="KW-1185">Reference proteome</keyword>
<reference evidence="1" key="1">
    <citation type="submission" date="2023-03" db="EMBL/GenBank/DDBJ databases">
        <title>Massive genome expansion in bonnet fungi (Mycena s.s.) driven by repeated elements and novel gene families across ecological guilds.</title>
        <authorList>
            <consortium name="Lawrence Berkeley National Laboratory"/>
            <person name="Harder C.B."/>
            <person name="Miyauchi S."/>
            <person name="Viragh M."/>
            <person name="Kuo A."/>
            <person name="Thoen E."/>
            <person name="Andreopoulos B."/>
            <person name="Lu D."/>
            <person name="Skrede I."/>
            <person name="Drula E."/>
            <person name="Henrissat B."/>
            <person name="Morin E."/>
            <person name="Kohler A."/>
            <person name="Barry K."/>
            <person name="LaButti K."/>
            <person name="Morin E."/>
            <person name="Salamov A."/>
            <person name="Lipzen A."/>
            <person name="Mereny Z."/>
            <person name="Hegedus B."/>
            <person name="Baldrian P."/>
            <person name="Stursova M."/>
            <person name="Weitz H."/>
            <person name="Taylor A."/>
            <person name="Grigoriev I.V."/>
            <person name="Nagy L.G."/>
            <person name="Martin F."/>
            <person name="Kauserud H."/>
        </authorList>
    </citation>
    <scope>NUCLEOTIDE SEQUENCE</scope>
    <source>
        <strain evidence="1">CBHHK182m</strain>
    </source>
</reference>
<evidence type="ECO:0000313" key="1">
    <source>
        <dbReference type="EMBL" id="KAJ7750339.1"/>
    </source>
</evidence>
<dbReference type="EMBL" id="JARKIB010000066">
    <property type="protein sequence ID" value="KAJ7750339.1"/>
    <property type="molecule type" value="Genomic_DNA"/>
</dbReference>
<comment type="caution">
    <text evidence="1">The sequence shown here is derived from an EMBL/GenBank/DDBJ whole genome shotgun (WGS) entry which is preliminary data.</text>
</comment>
<dbReference type="Proteomes" id="UP001215598">
    <property type="component" value="Unassembled WGS sequence"/>
</dbReference>
<evidence type="ECO:0000313" key="2">
    <source>
        <dbReference type="Proteomes" id="UP001215598"/>
    </source>
</evidence>